<feature type="domain" description="Ricin B lectin" evidence="1">
    <location>
        <begin position="120"/>
        <end position="249"/>
    </location>
</feature>
<name>A0A940WLI7_9ACTN</name>
<evidence type="ECO:0000313" key="3">
    <source>
        <dbReference type="Proteomes" id="UP000674234"/>
    </source>
</evidence>
<evidence type="ECO:0000313" key="2">
    <source>
        <dbReference type="EMBL" id="MBP2707869.1"/>
    </source>
</evidence>
<dbReference type="NCBIfam" id="NF035930">
    <property type="entry name" value="lectin_2"/>
    <property type="match status" value="1"/>
</dbReference>
<dbReference type="AlphaFoldDB" id="A0A940WLI7"/>
<dbReference type="Gene3D" id="2.80.10.50">
    <property type="match status" value="2"/>
</dbReference>
<comment type="caution">
    <text evidence="2">The sequence shown here is derived from an EMBL/GenBank/DDBJ whole genome shotgun (WGS) entry which is preliminary data.</text>
</comment>
<protein>
    <submittedName>
        <fullName evidence="2">Lectin</fullName>
    </submittedName>
</protein>
<accession>A0A940WLI7</accession>
<keyword evidence="3" id="KW-1185">Reference proteome</keyword>
<dbReference type="InterPro" id="IPR035992">
    <property type="entry name" value="Ricin_B-like_lectins"/>
</dbReference>
<dbReference type="PROSITE" id="PS50231">
    <property type="entry name" value="RICIN_B_LECTIN"/>
    <property type="match status" value="1"/>
</dbReference>
<dbReference type="InterPro" id="IPR023296">
    <property type="entry name" value="Glyco_hydro_beta-prop_sf"/>
</dbReference>
<sequence length="249" mass="26253">MVKVNGRYFLFASHLTGWSTNDNVYATATSLSGPWSGFTTFAPAGTSTFNSQTSFVLPVSGSSGTTYVYLGDRWNSGDLNSSVPVWLPLTINGGTASMSTFYSSWTIDTVTGSWAPPATQPDSALVGEQSGRCLDVPGAASANGTQTQIYDCNGGENQKWYATSAGELRTFGRTKCLDVLNRGTTPGSAVGVWDCNGGTNQKWTLNSNGTITSAQSGLCLDVTGGQTANGTKVEIWSCNGGANQRWSRR</sequence>
<dbReference type="SMART" id="SM00458">
    <property type="entry name" value="RICIN"/>
    <property type="match status" value="1"/>
</dbReference>
<proteinExistence type="predicted"/>
<dbReference type="CDD" id="cd23418">
    <property type="entry name" value="beta-trefoil_Ricin_XLN-like"/>
    <property type="match status" value="1"/>
</dbReference>
<dbReference type="Gene3D" id="2.115.10.20">
    <property type="entry name" value="Glycosyl hydrolase domain, family 43"/>
    <property type="match status" value="1"/>
</dbReference>
<organism evidence="2 3">
    <name type="scientific">Microbispora oryzae</name>
    <dbReference type="NCBI Taxonomy" id="2806554"/>
    <lineage>
        <taxon>Bacteria</taxon>
        <taxon>Bacillati</taxon>
        <taxon>Actinomycetota</taxon>
        <taxon>Actinomycetes</taxon>
        <taxon>Streptosporangiales</taxon>
        <taxon>Streptosporangiaceae</taxon>
        <taxon>Microbispora</taxon>
    </lineage>
</organism>
<evidence type="ECO:0000259" key="1">
    <source>
        <dbReference type="SMART" id="SM00458"/>
    </source>
</evidence>
<dbReference type="SUPFAM" id="SSF50370">
    <property type="entry name" value="Ricin B-like lectins"/>
    <property type="match status" value="1"/>
</dbReference>
<gene>
    <name evidence="2" type="ORF">JOL79_29225</name>
</gene>
<dbReference type="SUPFAM" id="SSF75005">
    <property type="entry name" value="Arabinanase/levansucrase/invertase"/>
    <property type="match status" value="1"/>
</dbReference>
<dbReference type="Pfam" id="PF00652">
    <property type="entry name" value="Ricin_B_lectin"/>
    <property type="match status" value="1"/>
</dbReference>
<dbReference type="PANTHER" id="PTHR22925">
    <property type="entry name" value="GLYCOSYL HYDROLASE 43 FAMILY MEMBER"/>
    <property type="match status" value="1"/>
</dbReference>
<reference evidence="2" key="1">
    <citation type="submission" date="2021-02" db="EMBL/GenBank/DDBJ databases">
        <title>Draft genome sequence of Microbispora sp. RL4-1S isolated from rice leaves in Thailand.</title>
        <authorList>
            <person name="Muangham S."/>
            <person name="Duangmal K."/>
        </authorList>
    </citation>
    <scope>NUCLEOTIDE SEQUENCE</scope>
    <source>
        <strain evidence="2">RL4-1S</strain>
    </source>
</reference>
<dbReference type="Proteomes" id="UP000674234">
    <property type="component" value="Unassembled WGS sequence"/>
</dbReference>
<dbReference type="EMBL" id="JAFCNB010000024">
    <property type="protein sequence ID" value="MBP2707869.1"/>
    <property type="molecule type" value="Genomic_DNA"/>
</dbReference>
<dbReference type="PANTHER" id="PTHR22925:SF3">
    <property type="entry name" value="GLYCOSYL HYDROLASE FAMILY PROTEIN 43"/>
    <property type="match status" value="1"/>
</dbReference>
<dbReference type="InterPro" id="IPR000772">
    <property type="entry name" value="Ricin_B_lectin"/>
</dbReference>